<evidence type="ECO:0000259" key="11">
    <source>
        <dbReference type="Pfam" id="PF02880"/>
    </source>
</evidence>
<dbReference type="GO" id="GO:0008966">
    <property type="term" value="F:phosphoglucosamine mutase activity"/>
    <property type="evidence" value="ECO:0007669"/>
    <property type="project" value="UniProtKB-EC"/>
</dbReference>
<evidence type="ECO:0000313" key="12">
    <source>
        <dbReference type="EMBL" id="MCJ8209982.1"/>
    </source>
</evidence>
<dbReference type="PRINTS" id="PR00509">
    <property type="entry name" value="PGMPMM"/>
</dbReference>
<dbReference type="Pfam" id="PF00408">
    <property type="entry name" value="PGM_PMM_IV"/>
    <property type="match status" value="1"/>
</dbReference>
<comment type="caution">
    <text evidence="12">The sequence shown here is derived from an EMBL/GenBank/DDBJ whole genome shotgun (WGS) entry which is preliminary data.</text>
</comment>
<dbReference type="Gene3D" id="3.40.120.10">
    <property type="entry name" value="Alpha-D-Glucose-1,6-Bisphosphate, subunit A, domain 3"/>
    <property type="match status" value="3"/>
</dbReference>
<feature type="domain" description="Alpha-D-phosphohexomutase C-terminal" evidence="8">
    <location>
        <begin position="396"/>
        <end position="452"/>
    </location>
</feature>
<evidence type="ECO:0000259" key="9">
    <source>
        <dbReference type="Pfam" id="PF02878"/>
    </source>
</evidence>
<dbReference type="EC" id="5.4.2.10" evidence="12"/>
<dbReference type="GO" id="GO:0005975">
    <property type="term" value="P:carbohydrate metabolic process"/>
    <property type="evidence" value="ECO:0007669"/>
    <property type="project" value="InterPro"/>
</dbReference>
<evidence type="ECO:0000313" key="13">
    <source>
        <dbReference type="Proteomes" id="UP001139450"/>
    </source>
</evidence>
<dbReference type="GO" id="GO:0009252">
    <property type="term" value="P:peptidoglycan biosynthetic process"/>
    <property type="evidence" value="ECO:0007669"/>
    <property type="project" value="TreeGrafter"/>
</dbReference>
<dbReference type="InterPro" id="IPR024086">
    <property type="entry name" value="GlmM_arc-type"/>
</dbReference>
<dbReference type="InterPro" id="IPR005846">
    <property type="entry name" value="A-D-PHexomutase_a/b/a-III"/>
</dbReference>
<evidence type="ECO:0000256" key="4">
    <source>
        <dbReference type="ARBA" id="ARBA00022723"/>
    </source>
</evidence>
<evidence type="ECO:0000256" key="3">
    <source>
        <dbReference type="ARBA" id="ARBA00022553"/>
    </source>
</evidence>
<dbReference type="SUPFAM" id="SSF53738">
    <property type="entry name" value="Phosphoglucomutase, first 3 domains"/>
    <property type="match status" value="3"/>
</dbReference>
<sequence>MTLIKSISGIRGTIGGRAGEGLTPLDIVKFTSAFGTWAVKKAGLKKIVVGRDARISGSMVNNLVIGSLQGLGIDVIDLGLSTTPTVEVAVPGEKAAGGIIITASHNPKQWNALKLLNADGEFISDADGKEVLQIAEDSDFNYADVNDLGKVTVDDTWMQKHIDAILALPLVDVKAIQKANFSVVIDCVNSTGGIFVPALLDALGVKTVHPLYCEPDGKFPHNPEPLPENLTELSREVVAKKAQLGIAVDPDVDRLCFVAEDGSMFGEEYTLVAVADYVLKHAKGNTVSNLSSTRALRDVTEAAGCTYEAAAVGEVNVVNKMKETNAIIGGEGNGGVIYPELHYGRDALVGIALFLTHLAKFGKSVSRLRATYPGYFISKNKITLTPEMDIDVLLQKVEEKYKRQPHSTIDGLKIEFDKEWVHLRRSNTEPIIRIYSEGNSETVANNLANKIIADIKEILQIS</sequence>
<dbReference type="InterPro" id="IPR016066">
    <property type="entry name" value="A-D-PHexomutase_CS"/>
</dbReference>
<dbReference type="InterPro" id="IPR005843">
    <property type="entry name" value="A-D-PHexomutase_C"/>
</dbReference>
<dbReference type="InterPro" id="IPR050060">
    <property type="entry name" value="Phosphoglucosamine_mutase"/>
</dbReference>
<dbReference type="NCBIfam" id="TIGR03990">
    <property type="entry name" value="Arch_GlmM"/>
    <property type="match status" value="1"/>
</dbReference>
<gene>
    <name evidence="12" type="primary">glmM</name>
    <name evidence="12" type="ORF">MUY27_09700</name>
</gene>
<dbReference type="GO" id="GO:0006048">
    <property type="term" value="P:UDP-N-acetylglucosamine biosynthetic process"/>
    <property type="evidence" value="ECO:0007669"/>
    <property type="project" value="TreeGrafter"/>
</dbReference>
<reference evidence="12" key="1">
    <citation type="submission" date="2022-04" db="EMBL/GenBank/DDBJ databases">
        <title>Mucilaginibacter sp. RS28 isolated from freshwater.</title>
        <authorList>
            <person name="Ko S.-R."/>
        </authorList>
    </citation>
    <scope>NUCLEOTIDE SEQUENCE</scope>
    <source>
        <strain evidence="12">RS28</strain>
    </source>
</reference>
<dbReference type="InterPro" id="IPR005844">
    <property type="entry name" value="A-D-PHexomutase_a/b/a-I"/>
</dbReference>
<evidence type="ECO:0000256" key="1">
    <source>
        <dbReference type="ARBA" id="ARBA00001946"/>
    </source>
</evidence>
<keyword evidence="13" id="KW-1185">Reference proteome</keyword>
<dbReference type="FunFam" id="3.40.120.10:FF:000020">
    <property type="entry name" value="Phosphoglucosamine mutase"/>
    <property type="match status" value="1"/>
</dbReference>
<dbReference type="PANTHER" id="PTHR42946:SF1">
    <property type="entry name" value="PHOSPHOGLUCOMUTASE (ALPHA-D-GLUCOSE-1,6-BISPHOSPHATE-DEPENDENT)"/>
    <property type="match status" value="1"/>
</dbReference>
<evidence type="ECO:0000256" key="7">
    <source>
        <dbReference type="RuleBase" id="RU004326"/>
    </source>
</evidence>
<keyword evidence="4 7" id="KW-0479">Metal-binding</keyword>
<dbReference type="GO" id="GO:0005829">
    <property type="term" value="C:cytosol"/>
    <property type="evidence" value="ECO:0007669"/>
    <property type="project" value="TreeGrafter"/>
</dbReference>
<dbReference type="RefSeq" id="WP_245129816.1">
    <property type="nucleotide sequence ID" value="NZ_JALJEJ010000004.1"/>
</dbReference>
<dbReference type="SUPFAM" id="SSF55957">
    <property type="entry name" value="Phosphoglucomutase, C-terminal domain"/>
    <property type="match status" value="1"/>
</dbReference>
<organism evidence="12 13">
    <name type="scientific">Mucilaginibacter straminoryzae</name>
    <dbReference type="NCBI Taxonomy" id="2932774"/>
    <lineage>
        <taxon>Bacteria</taxon>
        <taxon>Pseudomonadati</taxon>
        <taxon>Bacteroidota</taxon>
        <taxon>Sphingobacteriia</taxon>
        <taxon>Sphingobacteriales</taxon>
        <taxon>Sphingobacteriaceae</taxon>
        <taxon>Mucilaginibacter</taxon>
    </lineage>
</organism>
<dbReference type="InterPro" id="IPR005841">
    <property type="entry name" value="Alpha-D-phosphohexomutase_SF"/>
</dbReference>
<comment type="similarity">
    <text evidence="2 7">Belongs to the phosphohexose mutase family.</text>
</comment>
<dbReference type="InterPro" id="IPR016055">
    <property type="entry name" value="A-D-PHexomutase_a/b/a-I/II/III"/>
</dbReference>
<feature type="domain" description="Alpha-D-phosphohexomutase alpha/beta/alpha" evidence="10">
    <location>
        <begin position="163"/>
        <end position="262"/>
    </location>
</feature>
<dbReference type="PROSITE" id="PS00710">
    <property type="entry name" value="PGM_PMM"/>
    <property type="match status" value="1"/>
</dbReference>
<keyword evidence="6 12" id="KW-0413">Isomerase</keyword>
<keyword evidence="3" id="KW-0597">Phosphoprotein</keyword>
<evidence type="ECO:0000259" key="8">
    <source>
        <dbReference type="Pfam" id="PF00408"/>
    </source>
</evidence>
<comment type="cofactor">
    <cofactor evidence="1">
        <name>Mg(2+)</name>
        <dbReference type="ChEBI" id="CHEBI:18420"/>
    </cofactor>
</comment>
<evidence type="ECO:0000256" key="6">
    <source>
        <dbReference type="ARBA" id="ARBA00023235"/>
    </source>
</evidence>
<dbReference type="Gene3D" id="3.30.310.50">
    <property type="entry name" value="Alpha-D-phosphohexomutase, C-terminal domain"/>
    <property type="match status" value="1"/>
</dbReference>
<evidence type="ECO:0000256" key="5">
    <source>
        <dbReference type="ARBA" id="ARBA00022842"/>
    </source>
</evidence>
<dbReference type="Proteomes" id="UP001139450">
    <property type="component" value="Unassembled WGS sequence"/>
</dbReference>
<dbReference type="Pfam" id="PF02880">
    <property type="entry name" value="PGM_PMM_III"/>
    <property type="match status" value="1"/>
</dbReference>
<feature type="domain" description="Alpha-D-phosphohexomutase alpha/beta/alpha" evidence="11">
    <location>
        <begin position="269"/>
        <end position="370"/>
    </location>
</feature>
<dbReference type="AlphaFoldDB" id="A0A9X1X2C6"/>
<evidence type="ECO:0000259" key="10">
    <source>
        <dbReference type="Pfam" id="PF02879"/>
    </source>
</evidence>
<dbReference type="InterPro" id="IPR005845">
    <property type="entry name" value="A-D-PHexomutase_a/b/a-II"/>
</dbReference>
<dbReference type="InterPro" id="IPR036900">
    <property type="entry name" value="A-D-PHexomutase_C_sf"/>
</dbReference>
<proteinExistence type="inferred from homology"/>
<accession>A0A9X1X2C6</accession>
<dbReference type="Pfam" id="PF02878">
    <property type="entry name" value="PGM_PMM_I"/>
    <property type="match status" value="1"/>
</dbReference>
<evidence type="ECO:0000256" key="2">
    <source>
        <dbReference type="ARBA" id="ARBA00010231"/>
    </source>
</evidence>
<dbReference type="PANTHER" id="PTHR42946">
    <property type="entry name" value="PHOSPHOHEXOSE MUTASE"/>
    <property type="match status" value="1"/>
</dbReference>
<keyword evidence="5 7" id="KW-0460">Magnesium</keyword>
<name>A0A9X1X2C6_9SPHI</name>
<dbReference type="GO" id="GO:0000287">
    <property type="term" value="F:magnesium ion binding"/>
    <property type="evidence" value="ECO:0007669"/>
    <property type="project" value="InterPro"/>
</dbReference>
<feature type="domain" description="Alpha-D-phosphohexomutase alpha/beta/alpha" evidence="9">
    <location>
        <begin position="8"/>
        <end position="140"/>
    </location>
</feature>
<dbReference type="GO" id="GO:0004615">
    <property type="term" value="F:phosphomannomutase activity"/>
    <property type="evidence" value="ECO:0007669"/>
    <property type="project" value="TreeGrafter"/>
</dbReference>
<dbReference type="Pfam" id="PF02879">
    <property type="entry name" value="PGM_PMM_II"/>
    <property type="match status" value="1"/>
</dbReference>
<protein>
    <submittedName>
        <fullName evidence="12">Phosphoglucosamine mutase</fullName>
        <ecNumber evidence="12">5.4.2.10</ecNumber>
    </submittedName>
</protein>
<dbReference type="EMBL" id="JALJEJ010000004">
    <property type="protein sequence ID" value="MCJ8209982.1"/>
    <property type="molecule type" value="Genomic_DNA"/>
</dbReference>